<dbReference type="EMBL" id="QZWG01000001">
    <property type="protein sequence ID" value="RZC28848.1"/>
    <property type="molecule type" value="Genomic_DNA"/>
</dbReference>
<comment type="subcellular location">
    <subcellularLocation>
        <location evidence="1 9">Secreted</location>
    </subcellularLocation>
</comment>
<feature type="region of interest" description="Disordered" evidence="10">
    <location>
        <begin position="1"/>
        <end position="63"/>
    </location>
</feature>
<reference evidence="11 12" key="1">
    <citation type="submission" date="2018-09" db="EMBL/GenBank/DDBJ databases">
        <title>A high-quality reference genome of wild soybean provides a powerful tool to mine soybean genomes.</title>
        <authorList>
            <person name="Xie M."/>
            <person name="Chung C.Y.L."/>
            <person name="Li M.-W."/>
            <person name="Wong F.-L."/>
            <person name="Chan T.-F."/>
            <person name="Lam H.-M."/>
        </authorList>
    </citation>
    <scope>NUCLEOTIDE SEQUENCE [LARGE SCALE GENOMIC DNA]</scope>
    <source>
        <strain evidence="12">cv. W05</strain>
        <tissue evidence="11">Hypocotyl of etiolated seedlings</tissue>
    </source>
</reference>
<dbReference type="Proteomes" id="UP000289340">
    <property type="component" value="Chromosome 1"/>
</dbReference>
<dbReference type="InterPro" id="IPR009438">
    <property type="entry name" value="Phytosulfokine"/>
</dbReference>
<sequence>MITMMITKDDDKGDDKKLKDQSKNNSSESKINQRTTQVNQRSIKNNSRVQDKNQEEFKTQEESLETRIKIQVVGGRSLFMINTNISPDSVPHRPVSSSHVTTAPLEKTRFNDDGGACKGLDRTECVAKTTMVAHTDYVYTQDINNGP</sequence>
<evidence type="ECO:0000256" key="1">
    <source>
        <dbReference type="ARBA" id="ARBA00004613"/>
    </source>
</evidence>
<dbReference type="Pfam" id="PF06404">
    <property type="entry name" value="PSK"/>
    <property type="match status" value="1"/>
</dbReference>
<gene>
    <name evidence="11" type="ORF">D0Y65_000712</name>
</gene>
<comment type="caution">
    <text evidence="11">The sequence shown here is derived from an EMBL/GenBank/DDBJ whole genome shotgun (WGS) entry which is preliminary data.</text>
</comment>
<comment type="PTM">
    <text evidence="9">Sulfation is important for activity and for the binding to a putative membrane receptor.</text>
</comment>
<keyword evidence="4 9" id="KW-0964">Secreted</keyword>
<dbReference type="AlphaFoldDB" id="A0A445LZX1"/>
<evidence type="ECO:0000256" key="4">
    <source>
        <dbReference type="ARBA" id="ARBA00022525"/>
    </source>
</evidence>
<dbReference type="GO" id="GO:0008083">
    <property type="term" value="F:growth factor activity"/>
    <property type="evidence" value="ECO:0007669"/>
    <property type="project" value="UniProtKB-UniRule"/>
</dbReference>
<evidence type="ECO:0000256" key="7">
    <source>
        <dbReference type="ARBA" id="ARBA00022782"/>
    </source>
</evidence>
<name>A0A445LZX1_GLYSO</name>
<evidence type="ECO:0000256" key="9">
    <source>
        <dbReference type="RuleBase" id="RU368031"/>
    </source>
</evidence>
<evidence type="ECO:0000313" key="11">
    <source>
        <dbReference type="EMBL" id="RZC28848.1"/>
    </source>
</evidence>
<feature type="compositionally biased region" description="Polar residues" evidence="10">
    <location>
        <begin position="24"/>
        <end position="48"/>
    </location>
</feature>
<evidence type="ECO:0000313" key="12">
    <source>
        <dbReference type="Proteomes" id="UP000289340"/>
    </source>
</evidence>
<keyword evidence="8 9" id="KW-0339">Growth factor</keyword>
<evidence type="ECO:0000256" key="5">
    <source>
        <dbReference type="ARBA" id="ARBA00022641"/>
    </source>
</evidence>
<comment type="function">
    <text evidence="9">Promotes plant cell differentiation, organogenesis and somatic embryogenesis as well as cell proliferation.</text>
</comment>
<organism evidence="11 12">
    <name type="scientific">Glycine soja</name>
    <name type="common">Wild soybean</name>
    <dbReference type="NCBI Taxonomy" id="3848"/>
    <lineage>
        <taxon>Eukaryota</taxon>
        <taxon>Viridiplantae</taxon>
        <taxon>Streptophyta</taxon>
        <taxon>Embryophyta</taxon>
        <taxon>Tracheophyta</taxon>
        <taxon>Spermatophyta</taxon>
        <taxon>Magnoliopsida</taxon>
        <taxon>eudicotyledons</taxon>
        <taxon>Gunneridae</taxon>
        <taxon>Pentapetalae</taxon>
        <taxon>rosids</taxon>
        <taxon>fabids</taxon>
        <taxon>Fabales</taxon>
        <taxon>Fabaceae</taxon>
        <taxon>Papilionoideae</taxon>
        <taxon>50 kb inversion clade</taxon>
        <taxon>NPAAA clade</taxon>
        <taxon>indigoferoid/millettioid clade</taxon>
        <taxon>Phaseoleae</taxon>
        <taxon>Glycine</taxon>
        <taxon>Glycine subgen. Soja</taxon>
    </lineage>
</organism>
<protein>
    <recommendedName>
        <fullName evidence="9">Phytosulfokine</fullName>
    </recommendedName>
    <component>
        <recommendedName>
            <fullName evidence="9">Phytosulfokine-alpha</fullName>
            <shortName evidence="9">PSK-alpha</shortName>
            <shortName evidence="9">Phytosulfokine-a</shortName>
        </recommendedName>
    </component>
    <component>
        <recommendedName>
            <fullName evidence="9">Phytosulfokine-beta</fullName>
            <shortName evidence="9">PSK-beta</shortName>
            <shortName evidence="9">Phytosulfokine-b</shortName>
        </recommendedName>
    </component>
</protein>
<dbReference type="GO" id="GO:0008283">
    <property type="term" value="P:cell population proliferation"/>
    <property type="evidence" value="ECO:0007669"/>
    <property type="project" value="UniProtKB-UniRule"/>
</dbReference>
<keyword evidence="6 9" id="KW-0732">Signal</keyword>
<feature type="compositionally biased region" description="Basic and acidic residues" evidence="10">
    <location>
        <begin position="7"/>
        <end position="22"/>
    </location>
</feature>
<keyword evidence="3 9" id="KW-0217">Developmental protein</keyword>
<keyword evidence="7 9" id="KW-0221">Differentiation</keyword>
<evidence type="ECO:0000256" key="8">
    <source>
        <dbReference type="ARBA" id="ARBA00023030"/>
    </source>
</evidence>
<comment type="PTM">
    <text evidence="9">PSK-alpha is produced by endopeptidase digestion. PSK-beta is produced from PSK-alpha by exopeptidase digestion.</text>
</comment>
<dbReference type="GO" id="GO:0030154">
    <property type="term" value="P:cell differentiation"/>
    <property type="evidence" value="ECO:0007669"/>
    <property type="project" value="UniProtKB-UniRule"/>
</dbReference>
<comment type="similarity">
    <text evidence="2 9">Belongs to the phytosulfokine family.</text>
</comment>
<keyword evidence="12" id="KW-1185">Reference proteome</keyword>
<evidence type="ECO:0000256" key="3">
    <source>
        <dbReference type="ARBA" id="ARBA00022473"/>
    </source>
</evidence>
<evidence type="ECO:0000256" key="6">
    <source>
        <dbReference type="ARBA" id="ARBA00022729"/>
    </source>
</evidence>
<dbReference type="GO" id="GO:0005576">
    <property type="term" value="C:extracellular region"/>
    <property type="evidence" value="ECO:0007669"/>
    <property type="project" value="UniProtKB-SubCell"/>
</dbReference>
<proteinExistence type="inferred from homology"/>
<feature type="compositionally biased region" description="Basic and acidic residues" evidence="10">
    <location>
        <begin position="49"/>
        <end position="63"/>
    </location>
</feature>
<evidence type="ECO:0000256" key="10">
    <source>
        <dbReference type="SAM" id="MobiDB-lite"/>
    </source>
</evidence>
<keyword evidence="5 9" id="KW-0765">Sulfation</keyword>
<accession>A0A445LZX1</accession>
<evidence type="ECO:0000256" key="2">
    <source>
        <dbReference type="ARBA" id="ARBA00010781"/>
    </source>
</evidence>